<feature type="compositionally biased region" description="Low complexity" evidence="1">
    <location>
        <begin position="183"/>
        <end position="203"/>
    </location>
</feature>
<reference evidence="3 4" key="1">
    <citation type="journal article" date="2013" name="Nat. Commun.">
        <title>The evolution and pathogenic mechanisms of the rice sheath blight pathogen.</title>
        <authorList>
            <person name="Zheng A."/>
            <person name="Lin R."/>
            <person name="Xu L."/>
            <person name="Qin P."/>
            <person name="Tang C."/>
            <person name="Ai P."/>
            <person name="Zhang D."/>
            <person name="Liu Y."/>
            <person name="Sun Z."/>
            <person name="Feng H."/>
            <person name="Wang Y."/>
            <person name="Chen Y."/>
            <person name="Liang X."/>
            <person name="Fu R."/>
            <person name="Li Q."/>
            <person name="Zhang J."/>
            <person name="Yu X."/>
            <person name="Xie Z."/>
            <person name="Ding L."/>
            <person name="Guan P."/>
            <person name="Tang J."/>
            <person name="Liang Y."/>
            <person name="Wang S."/>
            <person name="Deng Q."/>
            <person name="Li S."/>
            <person name="Zhu J."/>
            <person name="Wang L."/>
            <person name="Liu H."/>
            <person name="Li P."/>
        </authorList>
    </citation>
    <scope>NUCLEOTIDE SEQUENCE [LARGE SCALE GENOMIC DNA]</scope>
    <source>
        <strain evidence="4">AG-1 IA</strain>
    </source>
</reference>
<comment type="caution">
    <text evidence="3">The sequence shown here is derived from an EMBL/GenBank/DDBJ whole genome shotgun (WGS) entry which is preliminary data.</text>
</comment>
<dbReference type="AlphaFoldDB" id="L8WQT5"/>
<keyword evidence="2" id="KW-1133">Transmembrane helix</keyword>
<gene>
    <name evidence="3" type="ORF">AG1IA_05625</name>
</gene>
<proteinExistence type="predicted"/>
<dbReference type="HOGENOM" id="CLU_1210497_0_0_1"/>
<evidence type="ECO:0000313" key="4">
    <source>
        <dbReference type="Proteomes" id="UP000011668"/>
    </source>
</evidence>
<keyword evidence="2" id="KW-0472">Membrane</keyword>
<accession>L8WQT5</accession>
<feature type="transmembrane region" description="Helical" evidence="2">
    <location>
        <begin position="81"/>
        <end position="100"/>
    </location>
</feature>
<sequence length="229" mass="24458">MSCRRTYHVELLSCLGLHKLFFLSYLYVVNISRLYNNASMPGAQSADPPSFLASTSALIEALLCTEIQVQSIITTMFNLKAIFSLVALWVSLVTAQQLTITEPSSDRWWIAQSINTLRWNCEQTTYTNWTVLITNPDVTVLSGPLALIAIHVWATSQPFEVKAVGSAYPPEYTSTGVPGTGPTGTTSSSHSTAAPTTTSTPSANNGAIANTAMSALIGLTVLGAIGLVL</sequence>
<evidence type="ECO:0000256" key="1">
    <source>
        <dbReference type="SAM" id="MobiDB-lite"/>
    </source>
</evidence>
<protein>
    <submittedName>
        <fullName evidence="3">Uncharacterized protein</fullName>
    </submittedName>
</protein>
<dbReference type="STRING" id="983506.L8WQT5"/>
<dbReference type="Proteomes" id="UP000011668">
    <property type="component" value="Unassembled WGS sequence"/>
</dbReference>
<evidence type="ECO:0000256" key="2">
    <source>
        <dbReference type="SAM" id="Phobius"/>
    </source>
</evidence>
<keyword evidence="2" id="KW-0812">Transmembrane</keyword>
<organism evidence="3 4">
    <name type="scientific">Thanatephorus cucumeris (strain AG1-IA)</name>
    <name type="common">Rice sheath blight fungus</name>
    <name type="synonym">Rhizoctonia solani</name>
    <dbReference type="NCBI Taxonomy" id="983506"/>
    <lineage>
        <taxon>Eukaryota</taxon>
        <taxon>Fungi</taxon>
        <taxon>Dikarya</taxon>
        <taxon>Basidiomycota</taxon>
        <taxon>Agaricomycotina</taxon>
        <taxon>Agaricomycetes</taxon>
        <taxon>Cantharellales</taxon>
        <taxon>Ceratobasidiaceae</taxon>
        <taxon>Rhizoctonia</taxon>
        <taxon>Rhizoctonia solani AG-1</taxon>
    </lineage>
</organism>
<feature type="transmembrane region" description="Helical" evidence="2">
    <location>
        <begin position="207"/>
        <end position="228"/>
    </location>
</feature>
<feature type="region of interest" description="Disordered" evidence="1">
    <location>
        <begin position="174"/>
        <end position="204"/>
    </location>
</feature>
<evidence type="ECO:0000313" key="3">
    <source>
        <dbReference type="EMBL" id="ELU40355.1"/>
    </source>
</evidence>
<dbReference type="EMBL" id="AFRT01001444">
    <property type="protein sequence ID" value="ELU40355.1"/>
    <property type="molecule type" value="Genomic_DNA"/>
</dbReference>
<keyword evidence="4" id="KW-1185">Reference proteome</keyword>
<dbReference type="OrthoDB" id="2576580at2759"/>
<name>L8WQT5_THACA</name>
<feature type="transmembrane region" description="Helical" evidence="2">
    <location>
        <begin position="12"/>
        <end position="31"/>
    </location>
</feature>